<organism evidence="14 15">
    <name type="scientific">Actinia tenebrosa</name>
    <name type="common">Australian red waratah sea anemone</name>
    <dbReference type="NCBI Taxonomy" id="6105"/>
    <lineage>
        <taxon>Eukaryota</taxon>
        <taxon>Metazoa</taxon>
        <taxon>Cnidaria</taxon>
        <taxon>Anthozoa</taxon>
        <taxon>Hexacorallia</taxon>
        <taxon>Actiniaria</taxon>
        <taxon>Actiniidae</taxon>
        <taxon>Actinia</taxon>
    </lineage>
</organism>
<dbReference type="InterPro" id="IPR036259">
    <property type="entry name" value="MFS_trans_sf"/>
</dbReference>
<dbReference type="SUPFAM" id="SSF103473">
    <property type="entry name" value="MFS general substrate transporter"/>
    <property type="match status" value="1"/>
</dbReference>
<dbReference type="GO" id="GO:0015179">
    <property type="term" value="F:L-amino acid transmembrane transporter activity"/>
    <property type="evidence" value="ECO:0007669"/>
    <property type="project" value="TreeGrafter"/>
</dbReference>
<proteinExistence type="inferred from homology"/>
<dbReference type="AlphaFoldDB" id="A0A6P8I003"/>
<evidence type="ECO:0000256" key="2">
    <source>
        <dbReference type="ARBA" id="ARBA00006595"/>
    </source>
</evidence>
<feature type="transmembrane region" description="Helical" evidence="13">
    <location>
        <begin position="12"/>
        <end position="31"/>
    </location>
</feature>
<comment type="catalytic activity">
    <reaction evidence="9">
        <text>L-methionine(in) = L-methionine(out)</text>
        <dbReference type="Rhea" id="RHEA:70939"/>
        <dbReference type="ChEBI" id="CHEBI:57844"/>
    </reaction>
</comment>
<comment type="catalytic activity">
    <reaction evidence="11">
        <text>L-leucine(in) = L-leucine(out)</text>
        <dbReference type="Rhea" id="RHEA:73011"/>
        <dbReference type="ChEBI" id="CHEBI:57427"/>
    </reaction>
</comment>
<feature type="region of interest" description="Disordered" evidence="12">
    <location>
        <begin position="230"/>
        <end position="253"/>
    </location>
</feature>
<sequence length="521" mass="57683">MVLSNKISNFRLGILFFVTVIEMTIFSSPLLGWSSLVFVLKGEGVYSHLCSGDDLNTNISIITTAGRPRSKQRDGLCVEQEDRLNLALSLTIIVGAVYILICGWAIDRFGVKPMKIFSSVVYGISAGLLTITSSERPAMLIPALLVFVIGQVGLYLSALRSIVLYGKWQSFVNSVFCCSFGSSAVLFLIFKVLYEEGVSYQILCYGLICAILILLFNSIVIFPNLKNDEHNSDTTKPTEKQDKTKEKSESSNRLVRSDRLTALKDLLAHMKTGVFIGTCLFVGMCRLRLWFFLASFQQFIMALPKMDEKSVKSYANYYGWIQLSSVAIGPFVSAFIAAGAELCKRSGTYKHQAITVLTSKEKLALDCKCEVLAIDDVSATARGGEVRGCAFYFACSGLVFILINLLLVIPHAPLQIFSFILILLLRCFYSGAFSNLFLLIFPVKHFGKLFGIGNFSCSLVQILQYPVFIILENYFPGKILQLNIALLILSIPIAVGLPYYLWHLGNTIGSTARSRKVSTHA</sequence>
<comment type="similarity">
    <text evidence="2">Belongs to the SLC43A transporter (TC 2.A.1.44) family.</text>
</comment>
<dbReference type="GeneID" id="116294738"/>
<keyword evidence="5 13" id="KW-1133">Transmembrane helix</keyword>
<dbReference type="Gene3D" id="1.20.1250.20">
    <property type="entry name" value="MFS general substrate transporter like domains"/>
    <property type="match status" value="1"/>
</dbReference>
<dbReference type="Proteomes" id="UP000515163">
    <property type="component" value="Unplaced"/>
</dbReference>
<feature type="transmembrane region" description="Helical" evidence="13">
    <location>
        <begin position="171"/>
        <end position="194"/>
    </location>
</feature>
<evidence type="ECO:0000256" key="11">
    <source>
        <dbReference type="ARBA" id="ARBA00036887"/>
    </source>
</evidence>
<dbReference type="PANTHER" id="PTHR20766:SF3">
    <property type="entry name" value="LARGE NEUTRAL AMINO ACIDS TRANSPORTER SMALL SUBUNIT 4-LIKE ISOFORM X1"/>
    <property type="match status" value="1"/>
</dbReference>
<name>A0A6P8I003_ACTTE</name>
<evidence type="ECO:0000256" key="9">
    <source>
        <dbReference type="ARBA" id="ARBA00036530"/>
    </source>
</evidence>
<evidence type="ECO:0000256" key="1">
    <source>
        <dbReference type="ARBA" id="ARBA00004651"/>
    </source>
</evidence>
<evidence type="ECO:0000313" key="14">
    <source>
        <dbReference type="Proteomes" id="UP000515163"/>
    </source>
</evidence>
<feature type="transmembrane region" description="Helical" evidence="13">
    <location>
        <begin position="452"/>
        <end position="471"/>
    </location>
</feature>
<comment type="subcellular location">
    <subcellularLocation>
        <location evidence="1">Cell membrane</location>
        <topology evidence="1">Multi-pass membrane protein</topology>
    </subcellularLocation>
</comment>
<reference evidence="15" key="1">
    <citation type="submission" date="2025-08" db="UniProtKB">
        <authorList>
            <consortium name="RefSeq"/>
        </authorList>
    </citation>
    <scope>IDENTIFICATION</scope>
    <source>
        <tissue evidence="15">Tentacle</tissue>
    </source>
</reference>
<evidence type="ECO:0000256" key="3">
    <source>
        <dbReference type="ARBA" id="ARBA00022475"/>
    </source>
</evidence>
<dbReference type="KEGG" id="aten:116294738"/>
<dbReference type="RefSeq" id="XP_031558250.1">
    <property type="nucleotide sequence ID" value="XM_031702390.1"/>
</dbReference>
<feature type="transmembrane region" description="Helical" evidence="13">
    <location>
        <begin position="200"/>
        <end position="222"/>
    </location>
</feature>
<evidence type="ECO:0000256" key="7">
    <source>
        <dbReference type="ARBA" id="ARBA00023180"/>
    </source>
</evidence>
<feature type="transmembrane region" description="Helical" evidence="13">
    <location>
        <begin position="390"/>
        <end position="410"/>
    </location>
</feature>
<feature type="transmembrane region" description="Helical" evidence="13">
    <location>
        <begin position="483"/>
        <end position="502"/>
    </location>
</feature>
<evidence type="ECO:0000256" key="13">
    <source>
        <dbReference type="SAM" id="Phobius"/>
    </source>
</evidence>
<evidence type="ECO:0000256" key="10">
    <source>
        <dbReference type="ARBA" id="ARBA00036777"/>
    </source>
</evidence>
<feature type="transmembrane region" description="Helical" evidence="13">
    <location>
        <begin position="139"/>
        <end position="159"/>
    </location>
</feature>
<keyword evidence="6 13" id="KW-0472">Membrane</keyword>
<keyword evidence="7" id="KW-0325">Glycoprotein</keyword>
<feature type="transmembrane region" description="Helical" evidence="13">
    <location>
        <begin position="416"/>
        <end position="440"/>
    </location>
</feature>
<keyword evidence="14" id="KW-1185">Reference proteome</keyword>
<accession>A0A6P8I003</accession>
<evidence type="ECO:0000256" key="8">
    <source>
        <dbReference type="ARBA" id="ARBA00036466"/>
    </source>
</evidence>
<dbReference type="PANTHER" id="PTHR20766">
    <property type="entry name" value="LARGE NEUTRAL AMINO ACIDS TRANSPORTER SMALL SUBUNIT 4-LIKE ISOFORM X1"/>
    <property type="match status" value="1"/>
</dbReference>
<keyword evidence="3" id="KW-1003">Cell membrane</keyword>
<evidence type="ECO:0000256" key="6">
    <source>
        <dbReference type="ARBA" id="ARBA00023136"/>
    </source>
</evidence>
<feature type="transmembrane region" description="Helical" evidence="13">
    <location>
        <begin position="116"/>
        <end position="133"/>
    </location>
</feature>
<dbReference type="GO" id="GO:0005886">
    <property type="term" value="C:plasma membrane"/>
    <property type="evidence" value="ECO:0007669"/>
    <property type="project" value="UniProtKB-SubCell"/>
</dbReference>
<evidence type="ECO:0000256" key="4">
    <source>
        <dbReference type="ARBA" id="ARBA00022692"/>
    </source>
</evidence>
<dbReference type="GO" id="GO:0015175">
    <property type="term" value="F:neutral L-amino acid transmembrane transporter activity"/>
    <property type="evidence" value="ECO:0007669"/>
    <property type="project" value="TreeGrafter"/>
</dbReference>
<dbReference type="InParanoid" id="A0A6P8I003"/>
<gene>
    <name evidence="15" type="primary">LOC116294738</name>
</gene>
<evidence type="ECO:0000313" key="15">
    <source>
        <dbReference type="RefSeq" id="XP_031558250.1"/>
    </source>
</evidence>
<comment type="catalytic activity">
    <reaction evidence="8">
        <text>L-phenylalanine(in) = L-phenylalanine(out)</text>
        <dbReference type="Rhea" id="RHEA:27950"/>
        <dbReference type="ChEBI" id="CHEBI:58095"/>
    </reaction>
</comment>
<dbReference type="FunCoup" id="A0A6P8I003">
    <property type="interactions" value="590"/>
</dbReference>
<dbReference type="OrthoDB" id="5984863at2759"/>
<dbReference type="Pfam" id="PF07690">
    <property type="entry name" value="MFS_1"/>
    <property type="match status" value="1"/>
</dbReference>
<feature type="transmembrane region" description="Helical" evidence="13">
    <location>
        <begin position="274"/>
        <end position="297"/>
    </location>
</feature>
<comment type="catalytic activity">
    <reaction evidence="10">
        <text>L-isoleucine(in) = L-isoleucine(out)</text>
        <dbReference type="Rhea" id="RHEA:70943"/>
        <dbReference type="ChEBI" id="CHEBI:58045"/>
    </reaction>
</comment>
<feature type="transmembrane region" description="Helical" evidence="13">
    <location>
        <begin position="86"/>
        <end position="104"/>
    </location>
</feature>
<feature type="transmembrane region" description="Helical" evidence="13">
    <location>
        <begin position="317"/>
        <end position="340"/>
    </location>
</feature>
<dbReference type="InterPro" id="IPR011701">
    <property type="entry name" value="MFS"/>
</dbReference>
<evidence type="ECO:0000256" key="5">
    <source>
        <dbReference type="ARBA" id="ARBA00022989"/>
    </source>
</evidence>
<keyword evidence="4 13" id="KW-0812">Transmembrane</keyword>
<evidence type="ECO:0000256" key="12">
    <source>
        <dbReference type="SAM" id="MobiDB-lite"/>
    </source>
</evidence>
<protein>
    <submittedName>
        <fullName evidence="15">Large neutral amino acids transporter small subunit 4-like</fullName>
    </submittedName>
</protein>